<keyword evidence="3" id="KW-0378">Hydrolase</keyword>
<dbReference type="PRINTS" id="PR00412">
    <property type="entry name" value="EPOXHYDRLASE"/>
</dbReference>
<dbReference type="InterPro" id="IPR029058">
    <property type="entry name" value="AB_hydrolase_fold"/>
</dbReference>
<evidence type="ECO:0000256" key="3">
    <source>
        <dbReference type="ARBA" id="ARBA00022801"/>
    </source>
</evidence>
<dbReference type="Gene3D" id="3.40.50.1820">
    <property type="entry name" value="alpha/beta hydrolase"/>
    <property type="match status" value="1"/>
</dbReference>
<dbReference type="GO" id="GO:0004301">
    <property type="term" value="F:epoxide hydrolase activity"/>
    <property type="evidence" value="ECO:0007669"/>
    <property type="project" value="UniProtKB-EC"/>
</dbReference>
<evidence type="ECO:0000259" key="8">
    <source>
        <dbReference type="Pfam" id="PF00561"/>
    </source>
</evidence>
<evidence type="ECO:0000256" key="1">
    <source>
        <dbReference type="ARBA" id="ARBA00004721"/>
    </source>
</evidence>
<dbReference type="EC" id="3.3.2.10" evidence="2"/>
<evidence type="ECO:0000313" key="10">
    <source>
        <dbReference type="Proteomes" id="UP000233837"/>
    </source>
</evidence>
<dbReference type="PANTHER" id="PTHR43329">
    <property type="entry name" value="EPOXIDE HYDROLASE"/>
    <property type="match status" value="1"/>
</dbReference>
<comment type="pathway">
    <text evidence="1">Secondary metabolite biosynthesis; terpenoid biosynthesis.</text>
</comment>
<gene>
    <name evidence="9" type="ORF">MA16_Dca022844</name>
</gene>
<evidence type="ECO:0000313" key="9">
    <source>
        <dbReference type="EMBL" id="PKU81338.1"/>
    </source>
</evidence>
<proteinExistence type="inferred from homology"/>
<organism evidence="9 10">
    <name type="scientific">Dendrobium catenatum</name>
    <dbReference type="NCBI Taxonomy" id="906689"/>
    <lineage>
        <taxon>Eukaryota</taxon>
        <taxon>Viridiplantae</taxon>
        <taxon>Streptophyta</taxon>
        <taxon>Embryophyta</taxon>
        <taxon>Tracheophyta</taxon>
        <taxon>Spermatophyta</taxon>
        <taxon>Magnoliopsida</taxon>
        <taxon>Liliopsida</taxon>
        <taxon>Asparagales</taxon>
        <taxon>Orchidaceae</taxon>
        <taxon>Epidendroideae</taxon>
        <taxon>Malaxideae</taxon>
        <taxon>Dendrobiinae</taxon>
        <taxon>Dendrobium</taxon>
    </lineage>
</organism>
<dbReference type="SUPFAM" id="SSF53474">
    <property type="entry name" value="alpha/beta-Hydrolases"/>
    <property type="match status" value="1"/>
</dbReference>
<dbReference type="Pfam" id="PF00561">
    <property type="entry name" value="Abhydrolase_1"/>
    <property type="match status" value="1"/>
</dbReference>
<dbReference type="Proteomes" id="UP000233837">
    <property type="component" value="Unassembled WGS sequence"/>
</dbReference>
<keyword evidence="10" id="KW-1185">Reference proteome</keyword>
<dbReference type="FunFam" id="3.40.50.1820:FF:000161">
    <property type="entry name" value="Epoxide hydrolase"/>
    <property type="match status" value="1"/>
</dbReference>
<dbReference type="STRING" id="906689.A0A2I0X094"/>
<reference evidence="9 10" key="1">
    <citation type="journal article" date="2016" name="Sci. Rep.">
        <title>The Dendrobium catenatum Lindl. genome sequence provides insights into polysaccharide synthase, floral development and adaptive evolution.</title>
        <authorList>
            <person name="Zhang G.Q."/>
            <person name="Xu Q."/>
            <person name="Bian C."/>
            <person name="Tsai W.C."/>
            <person name="Yeh C.M."/>
            <person name="Liu K.W."/>
            <person name="Yoshida K."/>
            <person name="Zhang L.S."/>
            <person name="Chang S.B."/>
            <person name="Chen F."/>
            <person name="Shi Y."/>
            <person name="Su Y.Y."/>
            <person name="Zhang Y.Q."/>
            <person name="Chen L.J."/>
            <person name="Yin Y."/>
            <person name="Lin M."/>
            <person name="Huang H."/>
            <person name="Deng H."/>
            <person name="Wang Z.W."/>
            <person name="Zhu S.L."/>
            <person name="Zhao X."/>
            <person name="Deng C."/>
            <person name="Niu S.C."/>
            <person name="Huang J."/>
            <person name="Wang M."/>
            <person name="Liu G.H."/>
            <person name="Yang H.J."/>
            <person name="Xiao X.J."/>
            <person name="Hsiao Y.Y."/>
            <person name="Wu W.L."/>
            <person name="Chen Y.Y."/>
            <person name="Mitsuda N."/>
            <person name="Ohme-Takagi M."/>
            <person name="Luo Y.B."/>
            <person name="Van de Peer Y."/>
            <person name="Liu Z.J."/>
        </authorList>
    </citation>
    <scope>NUCLEOTIDE SEQUENCE [LARGE SCALE GENOMIC DNA]</scope>
    <source>
        <tissue evidence="9">The whole plant</tissue>
    </source>
</reference>
<comment type="function">
    <text evidence="6">Epoxide hydrolase involved in the biosynthesis of cucurbitacin and mogroside tetracyclic triterpene natural products (e.g. siamenoside I and mogrosides IV, V and VI). Cucurbitacins have cytotoxic properties and exhibit deterrent taste as a defense barrier against herbivores. Mogrosides are nonsugar highly oxygenated compounds used as high-intensity zero-calorie sweeteners; they also possess pharmacological properties such as regulating immunity, lowering blood sugar and lipid levels, protecting the liver, and acting as antioxidants and antitumor agents. Catalyzes the hydrolysis of aromatic epoxide-containing substrates, such as the conversion of 24,25-epoxycucurbitadienol to 24,25-dihydroxycucurbitadienol.</text>
</comment>
<dbReference type="PRINTS" id="PR00111">
    <property type="entry name" value="ABHYDROLASE"/>
</dbReference>
<evidence type="ECO:0000256" key="5">
    <source>
        <dbReference type="ARBA" id="ARBA00051067"/>
    </source>
</evidence>
<accession>A0A2I0X094</accession>
<evidence type="ECO:0000256" key="2">
    <source>
        <dbReference type="ARBA" id="ARBA00013006"/>
    </source>
</evidence>
<dbReference type="EMBL" id="KZ502258">
    <property type="protein sequence ID" value="PKU81338.1"/>
    <property type="molecule type" value="Genomic_DNA"/>
</dbReference>
<sequence length="319" mass="36316">MEGEGIEHRMVEVNGIKMHVAEKGEGPVVLFLHGFPELWYSWRHQILSLAARGYRAVAPDLRGYGDTEAPADVSAYSIFHLVGDLVALIDSLGQEQVFVVGHDWGAIVAWNLCAFRPDKVKALVNLSVAFFPRKQALWRIDTLRRMYGDDFYVCRFQEPGEVEAQFAQVDTALLMKSFLTSRNPGPFMIPKHGGFTGRLGKEIILPSWLSEDDAQYYASKFTKTGFTGAINYYRNIDKNWELSAPWEEVQIKVPTKFIVGDVDLAYRCGGMEDYIHKGGFRRDVPLLEEVVVMEGVGHFINQERAEEISNYIYEFIQKF</sequence>
<protein>
    <recommendedName>
        <fullName evidence="2">soluble epoxide hydrolase</fullName>
        <ecNumber evidence="2">3.3.2.10</ecNumber>
    </recommendedName>
</protein>
<reference evidence="9 10" key="2">
    <citation type="journal article" date="2017" name="Nature">
        <title>The Apostasia genome and the evolution of orchids.</title>
        <authorList>
            <person name="Zhang G.Q."/>
            <person name="Liu K.W."/>
            <person name="Li Z."/>
            <person name="Lohaus R."/>
            <person name="Hsiao Y.Y."/>
            <person name="Niu S.C."/>
            <person name="Wang J.Y."/>
            <person name="Lin Y.C."/>
            <person name="Xu Q."/>
            <person name="Chen L.J."/>
            <person name="Yoshida K."/>
            <person name="Fujiwara S."/>
            <person name="Wang Z.W."/>
            <person name="Zhang Y.Q."/>
            <person name="Mitsuda N."/>
            <person name="Wang M."/>
            <person name="Liu G.H."/>
            <person name="Pecoraro L."/>
            <person name="Huang H.X."/>
            <person name="Xiao X.J."/>
            <person name="Lin M."/>
            <person name="Wu X.Y."/>
            <person name="Wu W.L."/>
            <person name="Chen Y.Y."/>
            <person name="Chang S.B."/>
            <person name="Sakamoto S."/>
            <person name="Ohme-Takagi M."/>
            <person name="Yagi M."/>
            <person name="Zeng S.J."/>
            <person name="Shen C.Y."/>
            <person name="Yeh C.M."/>
            <person name="Luo Y.B."/>
            <person name="Tsai W.C."/>
            <person name="Van de Peer Y."/>
            <person name="Liu Z.J."/>
        </authorList>
    </citation>
    <scope>NUCLEOTIDE SEQUENCE [LARGE SCALE GENOMIC DNA]</scope>
    <source>
        <tissue evidence="9">The whole plant</tissue>
    </source>
</reference>
<evidence type="ECO:0000256" key="6">
    <source>
        <dbReference type="ARBA" id="ARBA00058358"/>
    </source>
</evidence>
<dbReference type="InterPro" id="IPR000639">
    <property type="entry name" value="Epox_hydrolase-like"/>
</dbReference>
<comment type="catalytic activity">
    <reaction evidence="7">
        <text>(24S)-24,25-epoxycucurbitadienol + H2O = (24R)-24,25-dihydroxycucurbitadienol</text>
        <dbReference type="Rhea" id="RHEA:81855"/>
        <dbReference type="ChEBI" id="CHEBI:15377"/>
        <dbReference type="ChEBI" id="CHEBI:229949"/>
        <dbReference type="ChEBI" id="CHEBI:229950"/>
    </reaction>
    <physiologicalReaction direction="left-to-right" evidence="7">
        <dbReference type="Rhea" id="RHEA:81856"/>
    </physiologicalReaction>
</comment>
<evidence type="ECO:0000256" key="7">
    <source>
        <dbReference type="ARBA" id="ARBA00093212"/>
    </source>
</evidence>
<comment type="similarity">
    <text evidence="4">Belongs to the AB hydrolase superfamily. Epoxide hydrolase family.</text>
</comment>
<dbReference type="AlphaFoldDB" id="A0A2I0X094"/>
<feature type="domain" description="AB hydrolase-1" evidence="8">
    <location>
        <begin position="27"/>
        <end position="136"/>
    </location>
</feature>
<dbReference type="InterPro" id="IPR000073">
    <property type="entry name" value="AB_hydrolase_1"/>
</dbReference>
<dbReference type="OrthoDB" id="7130006at2759"/>
<comment type="catalytic activity">
    <reaction evidence="5">
        <text>an epoxide + H2O = an ethanediol</text>
        <dbReference type="Rhea" id="RHEA:19037"/>
        <dbReference type="ChEBI" id="CHEBI:15377"/>
        <dbReference type="ChEBI" id="CHEBI:32955"/>
        <dbReference type="ChEBI" id="CHEBI:140594"/>
        <dbReference type="EC" id="3.3.2.10"/>
    </reaction>
    <physiologicalReaction direction="left-to-right" evidence="5">
        <dbReference type="Rhea" id="RHEA:19038"/>
    </physiologicalReaction>
</comment>
<name>A0A2I0X094_9ASPA</name>
<evidence type="ECO:0000256" key="4">
    <source>
        <dbReference type="ARBA" id="ARBA00038334"/>
    </source>
</evidence>